<evidence type="ECO:0000313" key="3">
    <source>
        <dbReference type="EMBL" id="KAL3766418.1"/>
    </source>
</evidence>
<keyword evidence="1" id="KW-0812">Transmembrane</keyword>
<evidence type="ECO:0000256" key="2">
    <source>
        <dbReference type="SAM" id="SignalP"/>
    </source>
</evidence>
<accession>A0ABD3MTY6</accession>
<dbReference type="InterPro" id="IPR006311">
    <property type="entry name" value="TAT_signal"/>
</dbReference>
<dbReference type="PANTHER" id="PTHR36327:SF1">
    <property type="entry name" value="OS03G0731100 PROTEIN"/>
    <property type="match status" value="1"/>
</dbReference>
<dbReference type="EMBL" id="JALLAZ020001730">
    <property type="protein sequence ID" value="KAL3766418.1"/>
    <property type="molecule type" value="Genomic_DNA"/>
</dbReference>
<reference evidence="3 4" key="1">
    <citation type="submission" date="2024-10" db="EMBL/GenBank/DDBJ databases">
        <title>Updated reference genomes for cyclostephanoid diatoms.</title>
        <authorList>
            <person name="Roberts W.R."/>
            <person name="Alverson A.J."/>
        </authorList>
    </citation>
    <scope>NUCLEOTIDE SEQUENCE [LARGE SCALE GENOMIC DNA]</scope>
    <source>
        <strain evidence="3 4">AJA276-08</strain>
    </source>
</reference>
<keyword evidence="4" id="KW-1185">Reference proteome</keyword>
<keyword evidence="1" id="KW-1133">Transmembrane helix</keyword>
<keyword evidence="2" id="KW-0732">Signal</keyword>
<proteinExistence type="predicted"/>
<protein>
    <recommendedName>
        <fullName evidence="5">PS II complex 12 kDa extrinsic protein</fullName>
    </recommendedName>
</protein>
<dbReference type="PANTHER" id="PTHR36327">
    <property type="entry name" value="UNNAMED PRODUCT"/>
    <property type="match status" value="1"/>
</dbReference>
<dbReference type="Proteomes" id="UP001530315">
    <property type="component" value="Unassembled WGS sequence"/>
</dbReference>
<name>A0ABD3MTY6_9STRA</name>
<evidence type="ECO:0000256" key="1">
    <source>
        <dbReference type="SAM" id="Phobius"/>
    </source>
</evidence>
<comment type="caution">
    <text evidence="3">The sequence shown here is derived from an EMBL/GenBank/DDBJ whole genome shotgun (WGS) entry which is preliminary data.</text>
</comment>
<keyword evidence="1" id="KW-0472">Membrane</keyword>
<dbReference type="PROSITE" id="PS51318">
    <property type="entry name" value="TAT"/>
    <property type="match status" value="1"/>
</dbReference>
<sequence>MSRRRPSLLPLLPYYILLAFFAVETTPPAHAFGAVDPPPPSSRRCHSRRDVLRGGGAAAALGSIVVASVAVPAAVVNADVIRSPGRCANGVGDGCDALSDDNGYVKSLQSKSRDNREANQREALNAYYMKNYPDVFAVSDRKMVRRAKDGSYALYTPEEVRELTNDGRIRMEYPRSKGGRIADLTQRPVLVLVEER</sequence>
<evidence type="ECO:0008006" key="5">
    <source>
        <dbReference type="Google" id="ProtNLM"/>
    </source>
</evidence>
<dbReference type="AlphaFoldDB" id="A0ABD3MTY6"/>
<evidence type="ECO:0000313" key="4">
    <source>
        <dbReference type="Proteomes" id="UP001530315"/>
    </source>
</evidence>
<feature type="transmembrane region" description="Helical" evidence="1">
    <location>
        <begin position="55"/>
        <end position="76"/>
    </location>
</feature>
<organism evidence="3 4">
    <name type="scientific">Stephanodiscus triporus</name>
    <dbReference type="NCBI Taxonomy" id="2934178"/>
    <lineage>
        <taxon>Eukaryota</taxon>
        <taxon>Sar</taxon>
        <taxon>Stramenopiles</taxon>
        <taxon>Ochrophyta</taxon>
        <taxon>Bacillariophyta</taxon>
        <taxon>Coscinodiscophyceae</taxon>
        <taxon>Thalassiosirophycidae</taxon>
        <taxon>Stephanodiscales</taxon>
        <taxon>Stephanodiscaceae</taxon>
        <taxon>Stephanodiscus</taxon>
    </lineage>
</organism>
<feature type="chain" id="PRO_5044895028" description="PS II complex 12 kDa extrinsic protein" evidence="2">
    <location>
        <begin position="32"/>
        <end position="196"/>
    </location>
</feature>
<feature type="signal peptide" evidence="2">
    <location>
        <begin position="1"/>
        <end position="31"/>
    </location>
</feature>
<gene>
    <name evidence="3" type="ORF">ACHAW5_008655</name>
</gene>